<dbReference type="AlphaFoldDB" id="A0A318D5H1"/>
<dbReference type="EMBL" id="QICH01000004">
    <property type="protein sequence ID" value="PXF62404.1"/>
    <property type="molecule type" value="Genomic_DNA"/>
</dbReference>
<reference evidence="2 3" key="1">
    <citation type="submission" date="2018-05" db="EMBL/GenBank/DDBJ databases">
        <title>Kangiella spongicola genome sequence.</title>
        <authorList>
            <person name="Maclea K.S."/>
            <person name="Goen A.E."/>
            <person name="Kelley C."/>
            <person name="Underriner A."/>
            <person name="Silverwood T."/>
            <person name="Trachtenberg A.M."/>
        </authorList>
    </citation>
    <scope>NUCLEOTIDE SEQUENCE [LARGE SCALE GENOMIC DNA]</scope>
    <source>
        <strain evidence="2 3">ATCC BAA-2076</strain>
    </source>
</reference>
<protein>
    <submittedName>
        <fullName evidence="2">Uncharacterized protein</fullName>
    </submittedName>
</protein>
<dbReference type="PROSITE" id="PS51257">
    <property type="entry name" value="PROKAR_LIPOPROTEIN"/>
    <property type="match status" value="1"/>
</dbReference>
<gene>
    <name evidence="2" type="ORF">DL796_11400</name>
</gene>
<comment type="caution">
    <text evidence="2">The sequence shown here is derived from an EMBL/GenBank/DDBJ whole genome shotgun (WGS) entry which is preliminary data.</text>
</comment>
<feature type="region of interest" description="Disordered" evidence="1">
    <location>
        <begin position="72"/>
        <end position="188"/>
    </location>
</feature>
<accession>A0A318D5H1</accession>
<organism evidence="2 3">
    <name type="scientific">Kangiella spongicola</name>
    <dbReference type="NCBI Taxonomy" id="796379"/>
    <lineage>
        <taxon>Bacteria</taxon>
        <taxon>Pseudomonadati</taxon>
        <taxon>Pseudomonadota</taxon>
        <taxon>Gammaproteobacteria</taxon>
        <taxon>Kangiellales</taxon>
        <taxon>Kangiellaceae</taxon>
        <taxon>Kangiella</taxon>
    </lineage>
</organism>
<proteinExistence type="predicted"/>
<dbReference type="Proteomes" id="UP000247689">
    <property type="component" value="Unassembled WGS sequence"/>
</dbReference>
<sequence length="246" mass="26799">MKICALGVLSGIFLLQACGGPVYHQPKVSYQGIHPLVVQKTSPQNTSQNSLQKASQTLITINGTDYSLPKPCSMARSFGSDTGSRQFGEDADSRQFGDDADSRQFGDLADSRQFGDDADSRQFGDDADSRQFGDDADSRQFGDDADSRQFGGDADSRQFGDLADSRQFGDDADSRQFGDDADSRQFGGDADSRQFGHLSNQFKCIKVASMNAVIVTGLVGHEVVNVVTGDEFLNYKRENNNIILKY</sequence>
<evidence type="ECO:0000313" key="2">
    <source>
        <dbReference type="EMBL" id="PXF62404.1"/>
    </source>
</evidence>
<dbReference type="OrthoDB" id="6192213at2"/>
<feature type="compositionally biased region" description="Basic and acidic residues" evidence="1">
    <location>
        <begin position="87"/>
        <end position="147"/>
    </location>
</feature>
<evidence type="ECO:0000313" key="3">
    <source>
        <dbReference type="Proteomes" id="UP000247689"/>
    </source>
</evidence>
<keyword evidence="3" id="KW-1185">Reference proteome</keyword>
<evidence type="ECO:0000256" key="1">
    <source>
        <dbReference type="SAM" id="MobiDB-lite"/>
    </source>
</evidence>
<name>A0A318D5H1_9GAMM</name>
<dbReference type="RefSeq" id="WP_110201837.1">
    <property type="nucleotide sequence ID" value="NZ_QICH01000004.1"/>
</dbReference>
<feature type="compositionally biased region" description="Basic and acidic residues" evidence="1">
    <location>
        <begin position="154"/>
        <end position="183"/>
    </location>
</feature>